<evidence type="ECO:0000256" key="1">
    <source>
        <dbReference type="SAM" id="Coils"/>
    </source>
</evidence>
<keyword evidence="1" id="KW-0175">Coiled coil</keyword>
<evidence type="ECO:0000256" key="2">
    <source>
        <dbReference type="SAM" id="MobiDB-lite"/>
    </source>
</evidence>
<keyword evidence="4" id="KW-1185">Reference proteome</keyword>
<gene>
    <name evidence="3" type="ORF">BLNAU_13688</name>
</gene>
<dbReference type="Proteomes" id="UP001281761">
    <property type="component" value="Unassembled WGS sequence"/>
</dbReference>
<evidence type="ECO:0000313" key="3">
    <source>
        <dbReference type="EMBL" id="KAK2951408.1"/>
    </source>
</evidence>
<proteinExistence type="predicted"/>
<name>A0ABQ9XJA2_9EUKA</name>
<feature type="region of interest" description="Disordered" evidence="2">
    <location>
        <begin position="378"/>
        <end position="424"/>
    </location>
</feature>
<sequence length="424" mass="47851">MKSLKEPTNSKWLTPLLSHRQSLSQLSMSDLQLLMSSLSGSSLIVADILDLCINYLCRPTQITPRDLAFLVDYLENQEARKREILEDLESQDEDKKSATQNHLNDLLFRVSQHSPFLRVDSSSFIGSLDGQPILCGSILQAIEVVAKSVGSATSLSSGCLSLISTLKERKQTTEDNLIIMETILMNALNIVKEQFRHLVEQLIHRNQFYAYPIEDRDLLLDWFRRNPLFDNSLKQSLISFLTDDAQVPTSGHENGEHVCSDPHIALQNAFGEIDRAEQDLDLLFMILRGEEQNVSEERRDELITKLINVRSRIVQTMRDVFGSPALRHRFSWKDITSLLCSPNGTQSRSLTAIQFLGDTSPQFKQTISIEIVDRLAAPPKVKRDPSPPIPLYESDSETESTPTPAGNRHLQVARKVNDNRSGSQ</sequence>
<feature type="coiled-coil region" evidence="1">
    <location>
        <begin position="71"/>
        <end position="101"/>
    </location>
</feature>
<dbReference type="EMBL" id="JARBJD010000119">
    <property type="protein sequence ID" value="KAK2951408.1"/>
    <property type="molecule type" value="Genomic_DNA"/>
</dbReference>
<evidence type="ECO:0000313" key="4">
    <source>
        <dbReference type="Proteomes" id="UP001281761"/>
    </source>
</evidence>
<reference evidence="3 4" key="1">
    <citation type="journal article" date="2022" name="bioRxiv">
        <title>Genomics of Preaxostyla Flagellates Illuminates Evolutionary Transitions and the Path Towards Mitochondrial Loss.</title>
        <authorList>
            <person name="Novak L.V.F."/>
            <person name="Treitli S.C."/>
            <person name="Pyrih J."/>
            <person name="Halakuc P."/>
            <person name="Pipaliya S.V."/>
            <person name="Vacek V."/>
            <person name="Brzon O."/>
            <person name="Soukal P."/>
            <person name="Eme L."/>
            <person name="Dacks J.B."/>
            <person name="Karnkowska A."/>
            <person name="Elias M."/>
            <person name="Hampl V."/>
        </authorList>
    </citation>
    <scope>NUCLEOTIDE SEQUENCE [LARGE SCALE GENOMIC DNA]</scope>
    <source>
        <strain evidence="3">NAU3</strain>
        <tissue evidence="3">Gut</tissue>
    </source>
</reference>
<accession>A0ABQ9XJA2</accession>
<organism evidence="3 4">
    <name type="scientific">Blattamonas nauphoetae</name>
    <dbReference type="NCBI Taxonomy" id="2049346"/>
    <lineage>
        <taxon>Eukaryota</taxon>
        <taxon>Metamonada</taxon>
        <taxon>Preaxostyla</taxon>
        <taxon>Oxymonadida</taxon>
        <taxon>Blattamonas</taxon>
    </lineage>
</organism>
<protein>
    <submittedName>
        <fullName evidence="3">Uncharacterized protein</fullName>
    </submittedName>
</protein>
<comment type="caution">
    <text evidence="3">The sequence shown here is derived from an EMBL/GenBank/DDBJ whole genome shotgun (WGS) entry which is preliminary data.</text>
</comment>